<feature type="transmembrane region" description="Helical" evidence="1">
    <location>
        <begin position="45"/>
        <end position="67"/>
    </location>
</feature>
<evidence type="ECO:0000313" key="3">
    <source>
        <dbReference type="Proteomes" id="UP000002038"/>
    </source>
</evidence>
<reference evidence="3" key="1">
    <citation type="journal article" date="2015" name="PLoS Genet.">
        <title>The dynamic genome and transcriptome of the human fungal pathogen Blastomyces and close relative Emmonsia.</title>
        <authorList>
            <person name="Munoz J.F."/>
            <person name="Gauthier G.M."/>
            <person name="Desjardins C.A."/>
            <person name="Gallo J.E."/>
            <person name="Holder J."/>
            <person name="Sullivan T.D."/>
            <person name="Marty A.J."/>
            <person name="Carmen J.C."/>
            <person name="Chen Z."/>
            <person name="Ding L."/>
            <person name="Gujja S."/>
            <person name="Magrini V."/>
            <person name="Misas E."/>
            <person name="Mitreva M."/>
            <person name="Priest M."/>
            <person name="Saif S."/>
            <person name="Whiston E.A."/>
            <person name="Young S."/>
            <person name="Zeng Q."/>
            <person name="Goldman W.E."/>
            <person name="Mardis E.R."/>
            <person name="Taylor J.W."/>
            <person name="McEwen J.G."/>
            <person name="Clay O.K."/>
            <person name="Klein B.S."/>
            <person name="Cuomo C.A."/>
        </authorList>
    </citation>
    <scope>NUCLEOTIDE SEQUENCE [LARGE SCALE GENOMIC DNA]</scope>
    <source>
        <strain evidence="3">SLH14081</strain>
    </source>
</reference>
<keyword evidence="1" id="KW-0472">Membrane</keyword>
<name>A0A179V714_BLAGS</name>
<dbReference type="AlphaFoldDB" id="A0A179V714"/>
<dbReference type="EMBL" id="GG657496">
    <property type="protein sequence ID" value="OAT14452.1"/>
    <property type="molecule type" value="Genomic_DNA"/>
</dbReference>
<protein>
    <submittedName>
        <fullName evidence="2">Uncharacterized protein</fullName>
    </submittedName>
</protein>
<dbReference type="VEuPathDB" id="FungiDB:BDBG_18046"/>
<evidence type="ECO:0000256" key="1">
    <source>
        <dbReference type="SAM" id="Phobius"/>
    </source>
</evidence>
<dbReference type="KEGG" id="bgh:BDBG_18046"/>
<organism evidence="2 3">
    <name type="scientific">Blastomyces gilchristii (strain SLH14081)</name>
    <name type="common">Blastomyces dermatitidis</name>
    <dbReference type="NCBI Taxonomy" id="559298"/>
    <lineage>
        <taxon>Eukaryota</taxon>
        <taxon>Fungi</taxon>
        <taxon>Dikarya</taxon>
        <taxon>Ascomycota</taxon>
        <taxon>Pezizomycotina</taxon>
        <taxon>Eurotiomycetes</taxon>
        <taxon>Eurotiomycetidae</taxon>
        <taxon>Onygenales</taxon>
        <taxon>Ajellomycetaceae</taxon>
        <taxon>Blastomyces</taxon>
    </lineage>
</organism>
<keyword evidence="1" id="KW-1133">Transmembrane helix</keyword>
<accession>A0A179V714</accession>
<dbReference type="GeneID" id="42529534"/>
<sequence>ALAWETKTCGFETCRGYIKSGTQVPQVSNKYRGVQITSMNHSMFLSWKVIIAFTELLNLISISTILYKSSKNTRLITLYKIWLKALSSAC</sequence>
<keyword evidence="3" id="KW-1185">Reference proteome</keyword>
<dbReference type="Proteomes" id="UP000002038">
    <property type="component" value="Unassembled WGS sequence"/>
</dbReference>
<proteinExistence type="predicted"/>
<feature type="non-terminal residue" evidence="2">
    <location>
        <position position="90"/>
    </location>
</feature>
<dbReference type="RefSeq" id="XP_031581451.1">
    <property type="nucleotide sequence ID" value="XM_031725635.1"/>
</dbReference>
<gene>
    <name evidence="2" type="ORF">BDBG_18046</name>
</gene>
<feature type="non-terminal residue" evidence="2">
    <location>
        <position position="1"/>
    </location>
</feature>
<evidence type="ECO:0000313" key="2">
    <source>
        <dbReference type="EMBL" id="OAT14452.1"/>
    </source>
</evidence>
<keyword evidence="1" id="KW-0812">Transmembrane</keyword>